<name>A0A9D1N074_9CLOT</name>
<reference evidence="1" key="2">
    <citation type="journal article" date="2021" name="PeerJ">
        <title>Extensive microbial diversity within the chicken gut microbiome revealed by metagenomics and culture.</title>
        <authorList>
            <person name="Gilroy R."/>
            <person name="Ravi A."/>
            <person name="Getino M."/>
            <person name="Pursley I."/>
            <person name="Horton D.L."/>
            <person name="Alikhan N.F."/>
            <person name="Baker D."/>
            <person name="Gharbi K."/>
            <person name="Hall N."/>
            <person name="Watson M."/>
            <person name="Adriaenssens E.M."/>
            <person name="Foster-Nyarko E."/>
            <person name="Jarju S."/>
            <person name="Secka A."/>
            <person name="Antonio M."/>
            <person name="Oren A."/>
            <person name="Chaudhuri R.R."/>
            <person name="La Ragione R."/>
            <person name="Hildebrand F."/>
            <person name="Pallen M.J."/>
        </authorList>
    </citation>
    <scope>NUCLEOTIDE SEQUENCE</scope>
    <source>
        <strain evidence="1">CHK154-7741</strain>
    </source>
</reference>
<sequence>MPIEGFDFKEFAKNLAQQVGPALPPDIADADKQYIINIVHNFCYMAGEALSNDTSINFNAEQASIVTQFIGEWAFHKSIDVIRSGIDPQFRDGIMQKIAFTVFEIAKTAIIKNMSQGDMIAVVEFQVKKAYTSALEELKEKGVLTEEQFNEAQSHSNIDEMAQQAAAQEYQAQANGAAPSDNYVNQVSDNKILKLATFAIVLKHLPAEKRQGLLDKFSEQDAAILRDYVNMDDLENKLDPVLIAKSLAEIKKSLPEPKKINPGRINQRLYNIVKNSNISKISNIISKERKAVKDFVSAAGSGGKSDRLPPRVADIICNHLEEKLNR</sequence>
<protein>
    <submittedName>
        <fullName evidence="1">Uncharacterized protein</fullName>
    </submittedName>
</protein>
<dbReference type="Proteomes" id="UP000886748">
    <property type="component" value="Unassembled WGS sequence"/>
</dbReference>
<comment type="caution">
    <text evidence="1">The sequence shown here is derived from an EMBL/GenBank/DDBJ whole genome shotgun (WGS) entry which is preliminary data.</text>
</comment>
<evidence type="ECO:0000313" key="1">
    <source>
        <dbReference type="EMBL" id="HIU92655.1"/>
    </source>
</evidence>
<accession>A0A9D1N074</accession>
<dbReference type="EMBL" id="DVOD01000044">
    <property type="protein sequence ID" value="HIU92655.1"/>
    <property type="molecule type" value="Genomic_DNA"/>
</dbReference>
<reference evidence="1" key="1">
    <citation type="submission" date="2020-10" db="EMBL/GenBank/DDBJ databases">
        <authorList>
            <person name="Gilroy R."/>
        </authorList>
    </citation>
    <scope>NUCLEOTIDE SEQUENCE</scope>
    <source>
        <strain evidence="1">CHK154-7741</strain>
    </source>
</reference>
<organism evidence="1 2">
    <name type="scientific">Candidatus Limenecus avicola</name>
    <dbReference type="NCBI Taxonomy" id="2840847"/>
    <lineage>
        <taxon>Bacteria</taxon>
        <taxon>Bacillati</taxon>
        <taxon>Bacillota</taxon>
        <taxon>Clostridia</taxon>
        <taxon>Eubacteriales</taxon>
        <taxon>Clostridiaceae</taxon>
        <taxon>Clostridiaceae incertae sedis</taxon>
        <taxon>Candidatus Limenecus</taxon>
    </lineage>
</organism>
<dbReference type="AlphaFoldDB" id="A0A9D1N074"/>
<gene>
    <name evidence="1" type="ORF">IAD26_05915</name>
</gene>
<proteinExistence type="predicted"/>
<evidence type="ECO:0000313" key="2">
    <source>
        <dbReference type="Proteomes" id="UP000886748"/>
    </source>
</evidence>